<dbReference type="Gene3D" id="3.30.450.40">
    <property type="match status" value="1"/>
</dbReference>
<dbReference type="InterPro" id="IPR001932">
    <property type="entry name" value="PPM-type_phosphatase-like_dom"/>
</dbReference>
<dbReference type="Pfam" id="PF01590">
    <property type="entry name" value="GAF"/>
    <property type="match status" value="1"/>
</dbReference>
<dbReference type="SMART" id="SM00331">
    <property type="entry name" value="PP2C_SIG"/>
    <property type="match status" value="1"/>
</dbReference>
<dbReference type="Gene3D" id="2.10.70.100">
    <property type="match status" value="1"/>
</dbReference>
<name>F8A5H1_CELGA</name>
<feature type="domain" description="PAC" evidence="3">
    <location>
        <begin position="104"/>
        <end position="156"/>
    </location>
</feature>
<dbReference type="Pfam" id="PF08447">
    <property type="entry name" value="PAS_3"/>
    <property type="match status" value="1"/>
</dbReference>
<feature type="domain" description="PAS" evidence="2">
    <location>
        <begin position="150"/>
        <end position="194"/>
    </location>
</feature>
<dbReference type="RefSeq" id="WP_013882513.1">
    <property type="nucleotide sequence ID" value="NC_015671.1"/>
</dbReference>
<evidence type="ECO:0000259" key="3">
    <source>
        <dbReference type="PROSITE" id="PS50113"/>
    </source>
</evidence>
<accession>F8A5H1</accession>
<dbReference type="InterPro" id="IPR003018">
    <property type="entry name" value="GAF"/>
</dbReference>
<dbReference type="HOGENOM" id="CLU_000445_43_8_11"/>
<dbReference type="STRING" id="593907.Celgi_0466"/>
<dbReference type="InterPro" id="IPR000014">
    <property type="entry name" value="PAS"/>
</dbReference>
<proteinExistence type="predicted"/>
<keyword evidence="5" id="KW-1185">Reference proteome</keyword>
<dbReference type="InterPro" id="IPR013655">
    <property type="entry name" value="PAS_fold_3"/>
</dbReference>
<dbReference type="GO" id="GO:0016791">
    <property type="term" value="F:phosphatase activity"/>
    <property type="evidence" value="ECO:0007669"/>
    <property type="project" value="TreeGrafter"/>
</dbReference>
<dbReference type="SMART" id="SM00065">
    <property type="entry name" value="GAF"/>
    <property type="match status" value="1"/>
</dbReference>
<dbReference type="EMBL" id="CP002665">
    <property type="protein sequence ID" value="AEI10988.1"/>
    <property type="molecule type" value="Genomic_DNA"/>
</dbReference>
<dbReference type="InterPro" id="IPR013656">
    <property type="entry name" value="PAS_4"/>
</dbReference>
<dbReference type="SUPFAM" id="SSF81606">
    <property type="entry name" value="PP2C-like"/>
    <property type="match status" value="1"/>
</dbReference>
<dbReference type="PROSITE" id="PS50112">
    <property type="entry name" value="PAS"/>
    <property type="match status" value="2"/>
</dbReference>
<evidence type="ECO:0000256" key="1">
    <source>
        <dbReference type="ARBA" id="ARBA00022801"/>
    </source>
</evidence>
<protein>
    <submittedName>
        <fullName evidence="4">Putative PAS/PAC sensor protein</fullName>
    </submittedName>
</protein>
<gene>
    <name evidence="4" type="ordered locus">Celgi_0466</name>
</gene>
<dbReference type="Pfam" id="PF07228">
    <property type="entry name" value="SpoIIE"/>
    <property type="match status" value="1"/>
</dbReference>
<dbReference type="InterPro" id="IPR000700">
    <property type="entry name" value="PAS-assoc_C"/>
</dbReference>
<dbReference type="Gene3D" id="3.30.450.20">
    <property type="entry name" value="PAS domain"/>
    <property type="match status" value="2"/>
</dbReference>
<dbReference type="AlphaFoldDB" id="F8A5H1"/>
<sequence>MAEQVGRAPRGAVPDPADVAAPLARDEAERLRWQLAVTAGGVGSFDWDLLTGHLEWDDQLLTIFGVTRDEFGATIEAFDALLHPDDLPRVTEAVAEAIERCDRYVAEYRVVRPDGAVRWVKAQGVALAGECGVAVRLLGAAYDTTAERDSDARIARVLETMPGAFFLLDHEWRFRYVNSAAERMLTSSREEMLGTVIWDRYPATAGSSFEEHYRGAVADGRPRAFEAYYPAPLNRWYEVRAWPGPDGLSVYFADVSERRLAQEEVRVAWRAAQDSSRRLALLADLSEDLTSTLETEEAVGRLARHLVPTLGTWCLITMSEDLHHLRDIASWHEDATLRDTVATYAELRMDALKPTSYLFRAMRTGEVVVVEDATRAIADVLTGRAQDVLRELAPRTAYAVPMRARGRTVGAITLFLDHTRPDLPPDDLTLLVQVADRAGMALENARLYERQRDIAVALQTSLLSAPAHSDDLDVVVRYVAAAEAAQVGGDWYDAFVQPAGETVLVIGDVMGHDTPAAAAMSQVRTLLRGIAHTSGGTPAQVLRGLESATAALHVDAMATAVVVRLEETDEQRAAGEVTLRWTNAGHLPPLLVLPDGTTELLTGGHPELVLGLDPQAPRTDTERVVPRGATLLLYTDGLVERRGEHLHHGLERLRAGVAAALPAARAAAQGVSEIDAQRLVDDVLTWCVATGRPADDVAVLAVHLSRRRTA</sequence>
<evidence type="ECO:0000313" key="5">
    <source>
        <dbReference type="Proteomes" id="UP000000485"/>
    </source>
</evidence>
<dbReference type="NCBIfam" id="TIGR00229">
    <property type="entry name" value="sensory_box"/>
    <property type="match status" value="1"/>
</dbReference>
<dbReference type="Proteomes" id="UP000000485">
    <property type="component" value="Chromosome"/>
</dbReference>
<dbReference type="SUPFAM" id="SSF55785">
    <property type="entry name" value="PYP-like sensor domain (PAS domain)"/>
    <property type="match status" value="2"/>
</dbReference>
<dbReference type="PANTHER" id="PTHR43156:SF2">
    <property type="entry name" value="STAGE II SPORULATION PROTEIN E"/>
    <property type="match status" value="1"/>
</dbReference>
<dbReference type="InterPro" id="IPR052016">
    <property type="entry name" value="Bact_Sigma-Reg"/>
</dbReference>
<reference evidence="5" key="1">
    <citation type="submission" date="2011-04" db="EMBL/GenBank/DDBJ databases">
        <title>Complete sequence of Cellvibrio gilvus ATCC 13127.</title>
        <authorList>
            <person name="Lucas S."/>
            <person name="Han J."/>
            <person name="Lapidus A."/>
            <person name="Cheng J.-F."/>
            <person name="Goodwin L."/>
            <person name="Pitluck S."/>
            <person name="Peters L."/>
            <person name="Munk A."/>
            <person name="Detter J.C."/>
            <person name="Han C."/>
            <person name="Tapia R."/>
            <person name="Land M."/>
            <person name="Hauser L."/>
            <person name="Kyrpides N."/>
            <person name="Ivanova N."/>
            <person name="Ovchinnikova G."/>
            <person name="Pagani I."/>
            <person name="Mead D."/>
            <person name="Brumm P."/>
            <person name="Woyke T."/>
        </authorList>
    </citation>
    <scope>NUCLEOTIDE SEQUENCE [LARGE SCALE GENOMIC DNA]</scope>
    <source>
        <strain evidence="5">ATCC 13127 / NRRL B-14078</strain>
    </source>
</reference>
<keyword evidence="1" id="KW-0378">Hydrolase</keyword>
<dbReference type="CDD" id="cd00130">
    <property type="entry name" value="PAS"/>
    <property type="match status" value="2"/>
</dbReference>
<dbReference type="KEGG" id="cga:Celgi_0466"/>
<dbReference type="InterPro" id="IPR035965">
    <property type="entry name" value="PAS-like_dom_sf"/>
</dbReference>
<dbReference type="PROSITE" id="PS50113">
    <property type="entry name" value="PAC"/>
    <property type="match status" value="1"/>
</dbReference>
<dbReference type="SMART" id="SM00091">
    <property type="entry name" value="PAS"/>
    <property type="match status" value="2"/>
</dbReference>
<organism evidence="4 5">
    <name type="scientific">Cellulomonas gilvus (strain ATCC 13127 / NRRL B-14078)</name>
    <name type="common">Cellvibrio gilvus</name>
    <dbReference type="NCBI Taxonomy" id="593907"/>
    <lineage>
        <taxon>Bacteria</taxon>
        <taxon>Bacillati</taxon>
        <taxon>Actinomycetota</taxon>
        <taxon>Actinomycetes</taxon>
        <taxon>Micrococcales</taxon>
        <taxon>Cellulomonadaceae</taxon>
        <taxon>Cellulomonas</taxon>
    </lineage>
</organism>
<dbReference type="OrthoDB" id="319881at2"/>
<feature type="domain" description="PAS" evidence="2">
    <location>
        <begin position="56"/>
        <end position="101"/>
    </location>
</feature>
<evidence type="ECO:0000259" key="2">
    <source>
        <dbReference type="PROSITE" id="PS50112"/>
    </source>
</evidence>
<dbReference type="SUPFAM" id="SSF55781">
    <property type="entry name" value="GAF domain-like"/>
    <property type="match status" value="1"/>
</dbReference>
<evidence type="ECO:0000313" key="4">
    <source>
        <dbReference type="EMBL" id="AEI10988.1"/>
    </source>
</evidence>
<dbReference type="InterPro" id="IPR036457">
    <property type="entry name" value="PPM-type-like_dom_sf"/>
</dbReference>
<dbReference type="eggNOG" id="COG2208">
    <property type="taxonomic scope" value="Bacteria"/>
</dbReference>
<dbReference type="Gene3D" id="3.60.40.10">
    <property type="entry name" value="PPM-type phosphatase domain"/>
    <property type="match status" value="1"/>
</dbReference>
<dbReference type="Pfam" id="PF08448">
    <property type="entry name" value="PAS_4"/>
    <property type="match status" value="1"/>
</dbReference>
<dbReference type="PANTHER" id="PTHR43156">
    <property type="entry name" value="STAGE II SPORULATION PROTEIN E-RELATED"/>
    <property type="match status" value="1"/>
</dbReference>
<dbReference type="InterPro" id="IPR029016">
    <property type="entry name" value="GAF-like_dom_sf"/>
</dbReference>